<dbReference type="Proteomes" id="UP000075787">
    <property type="component" value="Unassembled WGS sequence"/>
</dbReference>
<dbReference type="Gene3D" id="3.10.129.10">
    <property type="entry name" value="Hotdog Thioesterase"/>
    <property type="match status" value="1"/>
</dbReference>
<dbReference type="PANTHER" id="PTHR31793:SF27">
    <property type="entry name" value="NOVEL THIOESTERASE SUPERFAMILY DOMAIN AND SAPOSIN A-TYPE DOMAIN CONTAINING PROTEIN (0610012H03RIK)"/>
    <property type="match status" value="1"/>
</dbReference>
<dbReference type="Pfam" id="PF13279">
    <property type="entry name" value="4HBT_2"/>
    <property type="match status" value="1"/>
</dbReference>
<dbReference type="GO" id="GO:0047617">
    <property type="term" value="F:fatty acyl-CoA hydrolase activity"/>
    <property type="evidence" value="ECO:0007669"/>
    <property type="project" value="TreeGrafter"/>
</dbReference>
<proteinExistence type="inferred from homology"/>
<accession>A0A162M363</accession>
<dbReference type="AlphaFoldDB" id="A0A162M363"/>
<dbReference type="GeneID" id="97242188"/>
<dbReference type="InterPro" id="IPR050563">
    <property type="entry name" value="4-hydroxybenzoyl-CoA_TE"/>
</dbReference>
<evidence type="ECO:0000313" key="3">
    <source>
        <dbReference type="EMBL" id="KYO57913.1"/>
    </source>
</evidence>
<name>A0A162M363_9PROT</name>
<dbReference type="SUPFAM" id="SSF54637">
    <property type="entry name" value="Thioesterase/thiol ester dehydrase-isomerase"/>
    <property type="match status" value="1"/>
</dbReference>
<dbReference type="OrthoDB" id="9799036at2"/>
<dbReference type="PANTHER" id="PTHR31793">
    <property type="entry name" value="4-HYDROXYBENZOYL-COA THIOESTERASE FAMILY MEMBER"/>
    <property type="match status" value="1"/>
</dbReference>
<dbReference type="CDD" id="cd00586">
    <property type="entry name" value="4HBT"/>
    <property type="match status" value="1"/>
</dbReference>
<evidence type="ECO:0000256" key="2">
    <source>
        <dbReference type="ARBA" id="ARBA00022801"/>
    </source>
</evidence>
<gene>
    <name evidence="3" type="ORF">AUP44_00295</name>
</gene>
<protein>
    <submittedName>
        <fullName evidence="3">Uncharacterized protein</fullName>
    </submittedName>
</protein>
<comment type="similarity">
    <text evidence="1">Belongs to the 4-hydroxybenzoyl-CoA thioesterase family.</text>
</comment>
<dbReference type="InterPro" id="IPR029069">
    <property type="entry name" value="HotDog_dom_sf"/>
</dbReference>
<comment type="caution">
    <text evidence="3">The sequence shown here is derived from an EMBL/GenBank/DDBJ whole genome shotgun (WGS) entry which is preliminary data.</text>
</comment>
<sequence length="158" mass="16965">MSRADYTYFHPFEVRFSEVDMHGHVFNGRYLDFFDTAVTGFLVARGCDEILAVTGTEGGEGDAGAADPAAPVYFVRRAAVDFLAPVRFRHSIEVGVGMAKLGRSSLAFALEVFGAGEDVPRARGELIWVAVDRSTGRSAELPASLRAKLEPTLLPGGA</sequence>
<reference evidence="3 4" key="1">
    <citation type="submission" date="2015-12" db="EMBL/GenBank/DDBJ databases">
        <title>Genome sequence of Tistrella mobilis MCCC 1A02139.</title>
        <authorList>
            <person name="Lu L."/>
            <person name="Lai Q."/>
            <person name="Shao Z."/>
            <person name="Qian P."/>
        </authorList>
    </citation>
    <scope>NUCLEOTIDE SEQUENCE [LARGE SCALE GENOMIC DNA]</scope>
    <source>
        <strain evidence="3 4">MCCC 1A02139</strain>
    </source>
</reference>
<evidence type="ECO:0000313" key="4">
    <source>
        <dbReference type="Proteomes" id="UP000075787"/>
    </source>
</evidence>
<dbReference type="RefSeq" id="WP_062760976.1">
    <property type="nucleotide sequence ID" value="NZ_CP121027.1"/>
</dbReference>
<evidence type="ECO:0000256" key="1">
    <source>
        <dbReference type="ARBA" id="ARBA00005953"/>
    </source>
</evidence>
<keyword evidence="2" id="KW-0378">Hydrolase</keyword>
<organism evidence="3 4">
    <name type="scientific">Tistrella mobilis</name>
    <dbReference type="NCBI Taxonomy" id="171437"/>
    <lineage>
        <taxon>Bacteria</taxon>
        <taxon>Pseudomonadati</taxon>
        <taxon>Pseudomonadota</taxon>
        <taxon>Alphaproteobacteria</taxon>
        <taxon>Geminicoccales</taxon>
        <taxon>Geminicoccaceae</taxon>
        <taxon>Tistrella</taxon>
    </lineage>
</organism>
<dbReference type="EMBL" id="LPZR01000001">
    <property type="protein sequence ID" value="KYO57913.1"/>
    <property type="molecule type" value="Genomic_DNA"/>
</dbReference>